<keyword evidence="8" id="KW-1015">Disulfide bond</keyword>
<dbReference type="PANTHER" id="PTHR11177">
    <property type="entry name" value="CHITINASE"/>
    <property type="match status" value="1"/>
</dbReference>
<comment type="catalytic activity">
    <reaction evidence="1">
        <text>Random endo-hydrolysis of N-acetyl-beta-D-glucosaminide (1-&gt;4)-beta-linkages in chitin and chitodextrins.</text>
        <dbReference type="EC" id="3.2.1.14"/>
    </reaction>
</comment>
<dbReference type="InterPro" id="IPR050314">
    <property type="entry name" value="Glycosyl_Hydrlase_18"/>
</dbReference>
<evidence type="ECO:0000256" key="2">
    <source>
        <dbReference type="ARBA" id="ARBA00009121"/>
    </source>
</evidence>
<reference evidence="12" key="1">
    <citation type="submission" date="2023-10" db="EMBL/GenBank/DDBJ databases">
        <title>Genome assemblies of two species of porcelain crab, Petrolisthes cinctipes and Petrolisthes manimaculis (Anomura: Porcellanidae).</title>
        <authorList>
            <person name="Angst P."/>
        </authorList>
    </citation>
    <scope>NUCLEOTIDE SEQUENCE</scope>
    <source>
        <strain evidence="12">PB745_01</strain>
        <tissue evidence="12">Gill</tissue>
    </source>
</reference>
<dbReference type="PANTHER" id="PTHR11177:SF360">
    <property type="entry name" value="CHITINASE 4-RELATED"/>
    <property type="match status" value="1"/>
</dbReference>
<dbReference type="GO" id="GO:0008843">
    <property type="term" value="F:endochitinase activity"/>
    <property type="evidence" value="ECO:0007669"/>
    <property type="project" value="UniProtKB-EC"/>
</dbReference>
<keyword evidence="6" id="KW-0378">Hydrolase</keyword>
<feature type="domain" description="GH18" evidence="11">
    <location>
        <begin position="1"/>
        <end position="126"/>
    </location>
</feature>
<dbReference type="EMBL" id="JAWQEG010000464">
    <property type="protein sequence ID" value="KAK3889777.1"/>
    <property type="molecule type" value="Genomic_DNA"/>
</dbReference>
<keyword evidence="5" id="KW-0732">Signal</keyword>
<evidence type="ECO:0000256" key="5">
    <source>
        <dbReference type="ARBA" id="ARBA00022729"/>
    </source>
</evidence>
<dbReference type="AlphaFoldDB" id="A0AAE1KZS0"/>
<dbReference type="Gene3D" id="3.20.20.80">
    <property type="entry name" value="Glycosidases"/>
    <property type="match status" value="1"/>
</dbReference>
<dbReference type="GO" id="GO:0005576">
    <property type="term" value="C:extracellular region"/>
    <property type="evidence" value="ECO:0007669"/>
    <property type="project" value="TreeGrafter"/>
</dbReference>
<dbReference type="InterPro" id="IPR001223">
    <property type="entry name" value="Glyco_hydro18_cat"/>
</dbReference>
<dbReference type="GO" id="GO:0000272">
    <property type="term" value="P:polysaccharide catabolic process"/>
    <property type="evidence" value="ECO:0007669"/>
    <property type="project" value="UniProtKB-KW"/>
</dbReference>
<comment type="caution">
    <text evidence="12">The sequence shown here is derived from an EMBL/GenBank/DDBJ whole genome shotgun (WGS) entry which is preliminary data.</text>
</comment>
<proteinExistence type="inferred from homology"/>
<keyword evidence="7" id="KW-0146">Chitin degradation</keyword>
<evidence type="ECO:0000256" key="7">
    <source>
        <dbReference type="ARBA" id="ARBA00023024"/>
    </source>
</evidence>
<keyword evidence="10" id="KW-0624">Polysaccharide degradation</keyword>
<dbReference type="Gene3D" id="3.10.50.10">
    <property type="match status" value="1"/>
</dbReference>
<dbReference type="SUPFAM" id="SSF51445">
    <property type="entry name" value="(Trans)glycosidases"/>
    <property type="match status" value="1"/>
</dbReference>
<sequence length="126" mass="13391">MGVPLYGRSWTLARSDNNSPGASAVGPGRPGPYVKESGNLAFFECCLAIQKEGWSKVTGVGGPYITKGKQWVGYDDVEAVTQKAQYAIDKGLGGVMVWDLSSDDFGNLCGYGKNPLLTAIARTLNL</sequence>
<dbReference type="EC" id="3.2.1.14" evidence="3"/>
<evidence type="ECO:0000256" key="1">
    <source>
        <dbReference type="ARBA" id="ARBA00000822"/>
    </source>
</evidence>
<evidence type="ECO:0000256" key="8">
    <source>
        <dbReference type="ARBA" id="ARBA00023157"/>
    </source>
</evidence>
<evidence type="ECO:0000256" key="6">
    <source>
        <dbReference type="ARBA" id="ARBA00022801"/>
    </source>
</evidence>
<keyword evidence="9" id="KW-0119">Carbohydrate metabolism</keyword>
<dbReference type="InterPro" id="IPR029070">
    <property type="entry name" value="Chitinase_insertion_sf"/>
</dbReference>
<keyword evidence="4" id="KW-0147">Chitin-binding</keyword>
<evidence type="ECO:0000259" key="11">
    <source>
        <dbReference type="PROSITE" id="PS51910"/>
    </source>
</evidence>
<keyword evidence="13" id="KW-1185">Reference proteome</keyword>
<organism evidence="12 13">
    <name type="scientific">Petrolisthes cinctipes</name>
    <name type="common">Flat porcelain crab</name>
    <dbReference type="NCBI Taxonomy" id="88211"/>
    <lineage>
        <taxon>Eukaryota</taxon>
        <taxon>Metazoa</taxon>
        <taxon>Ecdysozoa</taxon>
        <taxon>Arthropoda</taxon>
        <taxon>Crustacea</taxon>
        <taxon>Multicrustacea</taxon>
        <taxon>Malacostraca</taxon>
        <taxon>Eumalacostraca</taxon>
        <taxon>Eucarida</taxon>
        <taxon>Decapoda</taxon>
        <taxon>Pleocyemata</taxon>
        <taxon>Anomura</taxon>
        <taxon>Galatheoidea</taxon>
        <taxon>Porcellanidae</taxon>
        <taxon>Petrolisthes</taxon>
    </lineage>
</organism>
<dbReference type="Pfam" id="PF00704">
    <property type="entry name" value="Glyco_hydro_18"/>
    <property type="match status" value="1"/>
</dbReference>
<name>A0AAE1KZS0_PETCI</name>
<dbReference type="SUPFAM" id="SSF54556">
    <property type="entry name" value="Chitinase insertion domain"/>
    <property type="match status" value="1"/>
</dbReference>
<gene>
    <name evidence="12" type="ORF">Pcinc_006338</name>
</gene>
<accession>A0AAE1KZS0</accession>
<evidence type="ECO:0000313" key="12">
    <source>
        <dbReference type="EMBL" id="KAK3889777.1"/>
    </source>
</evidence>
<dbReference type="InterPro" id="IPR017853">
    <property type="entry name" value="GH"/>
</dbReference>
<evidence type="ECO:0000256" key="10">
    <source>
        <dbReference type="ARBA" id="ARBA00023326"/>
    </source>
</evidence>
<dbReference type="PROSITE" id="PS51910">
    <property type="entry name" value="GH18_2"/>
    <property type="match status" value="1"/>
</dbReference>
<evidence type="ECO:0000313" key="13">
    <source>
        <dbReference type="Proteomes" id="UP001286313"/>
    </source>
</evidence>
<dbReference type="GO" id="GO:0006032">
    <property type="term" value="P:chitin catabolic process"/>
    <property type="evidence" value="ECO:0007669"/>
    <property type="project" value="UniProtKB-KW"/>
</dbReference>
<evidence type="ECO:0000256" key="3">
    <source>
        <dbReference type="ARBA" id="ARBA00012729"/>
    </source>
</evidence>
<protein>
    <recommendedName>
        <fullName evidence="3">chitinase</fullName>
        <ecNumber evidence="3">3.2.1.14</ecNumber>
    </recommendedName>
</protein>
<comment type="similarity">
    <text evidence="2">Belongs to the glycosyl hydrolase 18 family. Chitinase class II subfamily.</text>
</comment>
<dbReference type="FunFam" id="3.10.50.10:FF:000004">
    <property type="entry name" value="Chitinase 5"/>
    <property type="match status" value="1"/>
</dbReference>
<dbReference type="GO" id="GO:0008061">
    <property type="term" value="F:chitin binding"/>
    <property type="evidence" value="ECO:0007669"/>
    <property type="project" value="UniProtKB-KW"/>
</dbReference>
<dbReference type="Proteomes" id="UP001286313">
    <property type="component" value="Unassembled WGS sequence"/>
</dbReference>
<evidence type="ECO:0000256" key="4">
    <source>
        <dbReference type="ARBA" id="ARBA00022669"/>
    </source>
</evidence>
<evidence type="ECO:0000256" key="9">
    <source>
        <dbReference type="ARBA" id="ARBA00023277"/>
    </source>
</evidence>